<name>A0AAW1U1J9_9CUCU</name>
<gene>
    <name evidence="3" type="ORF">WA026_005639</name>
</gene>
<dbReference type="EMBL" id="JARQZJ010000032">
    <property type="protein sequence ID" value="KAK9874828.1"/>
    <property type="molecule type" value="Genomic_DNA"/>
</dbReference>
<feature type="region of interest" description="Disordered" evidence="1">
    <location>
        <begin position="38"/>
        <end position="66"/>
    </location>
</feature>
<feature type="compositionally biased region" description="Polar residues" evidence="1">
    <location>
        <begin position="41"/>
        <end position="53"/>
    </location>
</feature>
<feature type="chain" id="PRO_5044002253" evidence="2">
    <location>
        <begin position="21"/>
        <end position="138"/>
    </location>
</feature>
<dbReference type="Proteomes" id="UP001431783">
    <property type="component" value="Unassembled WGS sequence"/>
</dbReference>
<proteinExistence type="predicted"/>
<reference evidence="3 4" key="1">
    <citation type="submission" date="2023-03" db="EMBL/GenBank/DDBJ databases">
        <title>Genome insight into feeding habits of ladybird beetles.</title>
        <authorList>
            <person name="Li H.-S."/>
            <person name="Huang Y.-H."/>
            <person name="Pang H."/>
        </authorList>
    </citation>
    <scope>NUCLEOTIDE SEQUENCE [LARGE SCALE GENOMIC DNA]</scope>
    <source>
        <strain evidence="3">SYSU_2023b</strain>
        <tissue evidence="3">Whole body</tissue>
    </source>
</reference>
<keyword evidence="4" id="KW-1185">Reference proteome</keyword>
<accession>A0AAW1U1J9</accession>
<evidence type="ECO:0000256" key="1">
    <source>
        <dbReference type="SAM" id="MobiDB-lite"/>
    </source>
</evidence>
<dbReference type="AlphaFoldDB" id="A0AAW1U1J9"/>
<protein>
    <submittedName>
        <fullName evidence="3">Uncharacterized protein</fullName>
    </submittedName>
</protein>
<comment type="caution">
    <text evidence="3">The sequence shown here is derived from an EMBL/GenBank/DDBJ whole genome shotgun (WGS) entry which is preliminary data.</text>
</comment>
<sequence length="138" mass="14397">MMFVQVILFYTLMVISISMAAPQSSSLKELAVPELQPPPVTYSQTQSNVSSNIRSKRCGGGGGCHQPAPSKTYHISITVQKAPAPKPKPVMRHPAPVAVVPVAVVPVVYAQPMSYCCGGGGGGGRRGGGGGKKWHKGK</sequence>
<evidence type="ECO:0000256" key="2">
    <source>
        <dbReference type="SAM" id="SignalP"/>
    </source>
</evidence>
<evidence type="ECO:0000313" key="3">
    <source>
        <dbReference type="EMBL" id="KAK9874828.1"/>
    </source>
</evidence>
<organism evidence="3 4">
    <name type="scientific">Henosepilachna vigintioctopunctata</name>
    <dbReference type="NCBI Taxonomy" id="420089"/>
    <lineage>
        <taxon>Eukaryota</taxon>
        <taxon>Metazoa</taxon>
        <taxon>Ecdysozoa</taxon>
        <taxon>Arthropoda</taxon>
        <taxon>Hexapoda</taxon>
        <taxon>Insecta</taxon>
        <taxon>Pterygota</taxon>
        <taxon>Neoptera</taxon>
        <taxon>Endopterygota</taxon>
        <taxon>Coleoptera</taxon>
        <taxon>Polyphaga</taxon>
        <taxon>Cucujiformia</taxon>
        <taxon>Coccinelloidea</taxon>
        <taxon>Coccinellidae</taxon>
        <taxon>Epilachninae</taxon>
        <taxon>Epilachnini</taxon>
        <taxon>Henosepilachna</taxon>
    </lineage>
</organism>
<keyword evidence="2" id="KW-0732">Signal</keyword>
<feature type="signal peptide" evidence="2">
    <location>
        <begin position="1"/>
        <end position="20"/>
    </location>
</feature>
<evidence type="ECO:0000313" key="4">
    <source>
        <dbReference type="Proteomes" id="UP001431783"/>
    </source>
</evidence>